<name>A0A2G8JT71_STIJA</name>
<dbReference type="SUPFAM" id="SSF57567">
    <property type="entry name" value="Serine protease inhibitors"/>
    <property type="match status" value="1"/>
</dbReference>
<evidence type="ECO:0000259" key="2">
    <source>
        <dbReference type="Pfam" id="PF01826"/>
    </source>
</evidence>
<sequence>QTVIPTCPTNTIYGTCSCKATCDDPNGQSGCNRDCLGSEGCTCPDGFLMQGSSISASECGCFVAEANLVIPDVYDAGQRQDGVYTIMPTGWPNPAFNVHCKMENGGGWTRNYKLRFDITTSSGSAKYAEYPEFQIESESNNYRMNKLADRSSGNTEENNSARMTETMTHVVTSTVQRSTEAAGGTQILGALIVIVIAIAIISNTAAAASHFVLMTTSTVSTMEATGK</sequence>
<evidence type="ECO:0000313" key="4">
    <source>
        <dbReference type="Proteomes" id="UP000230750"/>
    </source>
</evidence>
<gene>
    <name evidence="3" type="ORF">BSL78_24190</name>
</gene>
<comment type="caution">
    <text evidence="3">The sequence shown here is derived from an EMBL/GenBank/DDBJ whole genome shotgun (WGS) entry which is preliminary data.</text>
</comment>
<dbReference type="CDD" id="cd19941">
    <property type="entry name" value="TIL"/>
    <property type="match status" value="1"/>
</dbReference>
<feature type="domain" description="TIL" evidence="2">
    <location>
        <begin position="7"/>
        <end position="59"/>
    </location>
</feature>
<keyword evidence="1" id="KW-0812">Transmembrane</keyword>
<dbReference type="Proteomes" id="UP000230750">
    <property type="component" value="Unassembled WGS sequence"/>
</dbReference>
<dbReference type="InterPro" id="IPR036056">
    <property type="entry name" value="Fibrinogen-like_C"/>
</dbReference>
<keyword evidence="4" id="KW-1185">Reference proteome</keyword>
<dbReference type="Gene3D" id="2.10.25.10">
    <property type="entry name" value="Laminin"/>
    <property type="match status" value="1"/>
</dbReference>
<dbReference type="InterPro" id="IPR036084">
    <property type="entry name" value="Ser_inhib-like_sf"/>
</dbReference>
<feature type="non-terminal residue" evidence="3">
    <location>
        <position position="1"/>
    </location>
</feature>
<evidence type="ECO:0000256" key="1">
    <source>
        <dbReference type="SAM" id="Phobius"/>
    </source>
</evidence>
<reference evidence="3 4" key="1">
    <citation type="journal article" date="2017" name="PLoS Biol.">
        <title>The sea cucumber genome provides insights into morphological evolution and visceral regeneration.</title>
        <authorList>
            <person name="Zhang X."/>
            <person name="Sun L."/>
            <person name="Yuan J."/>
            <person name="Sun Y."/>
            <person name="Gao Y."/>
            <person name="Zhang L."/>
            <person name="Li S."/>
            <person name="Dai H."/>
            <person name="Hamel J.F."/>
            <person name="Liu C."/>
            <person name="Yu Y."/>
            <person name="Liu S."/>
            <person name="Lin W."/>
            <person name="Guo K."/>
            <person name="Jin S."/>
            <person name="Xu P."/>
            <person name="Storey K.B."/>
            <person name="Huan P."/>
            <person name="Zhang T."/>
            <person name="Zhou Y."/>
            <person name="Zhang J."/>
            <person name="Lin C."/>
            <person name="Li X."/>
            <person name="Xing L."/>
            <person name="Huo D."/>
            <person name="Sun M."/>
            <person name="Wang L."/>
            <person name="Mercier A."/>
            <person name="Li F."/>
            <person name="Yang H."/>
            <person name="Xiang J."/>
        </authorList>
    </citation>
    <scope>NUCLEOTIDE SEQUENCE [LARGE SCALE GENOMIC DNA]</scope>
    <source>
        <strain evidence="3">Shaxun</strain>
        <tissue evidence="3">Muscle</tissue>
    </source>
</reference>
<proteinExistence type="predicted"/>
<dbReference type="InterPro" id="IPR002919">
    <property type="entry name" value="TIL_dom"/>
</dbReference>
<evidence type="ECO:0000313" key="3">
    <source>
        <dbReference type="EMBL" id="PIK38961.1"/>
    </source>
</evidence>
<dbReference type="OrthoDB" id="10045365at2759"/>
<protein>
    <submittedName>
        <fullName evidence="3">Putative IgGFc-binding protein-like</fullName>
    </submittedName>
</protein>
<dbReference type="Pfam" id="PF01826">
    <property type="entry name" value="TIL"/>
    <property type="match status" value="1"/>
</dbReference>
<feature type="transmembrane region" description="Helical" evidence="1">
    <location>
        <begin position="187"/>
        <end position="213"/>
    </location>
</feature>
<accession>A0A2G8JT71</accession>
<dbReference type="EMBL" id="MRZV01001295">
    <property type="protein sequence ID" value="PIK38961.1"/>
    <property type="molecule type" value="Genomic_DNA"/>
</dbReference>
<organism evidence="3 4">
    <name type="scientific">Stichopus japonicus</name>
    <name type="common">Sea cucumber</name>
    <dbReference type="NCBI Taxonomy" id="307972"/>
    <lineage>
        <taxon>Eukaryota</taxon>
        <taxon>Metazoa</taxon>
        <taxon>Echinodermata</taxon>
        <taxon>Eleutherozoa</taxon>
        <taxon>Echinozoa</taxon>
        <taxon>Holothuroidea</taxon>
        <taxon>Aspidochirotacea</taxon>
        <taxon>Aspidochirotida</taxon>
        <taxon>Stichopodidae</taxon>
        <taxon>Apostichopus</taxon>
    </lineage>
</organism>
<keyword evidence="1" id="KW-0472">Membrane</keyword>
<dbReference type="AlphaFoldDB" id="A0A2G8JT71"/>
<dbReference type="SUPFAM" id="SSF56496">
    <property type="entry name" value="Fibrinogen C-terminal domain-like"/>
    <property type="match status" value="1"/>
</dbReference>
<keyword evidence="1" id="KW-1133">Transmembrane helix</keyword>
<dbReference type="InterPro" id="IPR014716">
    <property type="entry name" value="Fibrinogen_a/b/g_C_1"/>
</dbReference>
<dbReference type="Gene3D" id="3.90.215.10">
    <property type="entry name" value="Gamma Fibrinogen, chain A, domain 1"/>
    <property type="match status" value="2"/>
</dbReference>